<evidence type="ECO:0000313" key="1">
    <source>
        <dbReference type="EMBL" id="CAD9458328.1"/>
    </source>
</evidence>
<gene>
    <name evidence="1" type="ORF">DSPE1174_LOCUS23630</name>
    <name evidence="2" type="ORF">DSPE1174_LOCUS23631</name>
</gene>
<dbReference type="AlphaFoldDB" id="A0A6U3WJJ7"/>
<dbReference type="EMBL" id="HBGS01045663">
    <property type="protein sequence ID" value="CAD9458328.1"/>
    <property type="molecule type" value="Transcribed_RNA"/>
</dbReference>
<evidence type="ECO:0000313" key="2">
    <source>
        <dbReference type="EMBL" id="CAD9458330.1"/>
    </source>
</evidence>
<name>A0A6U3WJJ7_9STRA</name>
<dbReference type="EMBL" id="HBGS01045664">
    <property type="protein sequence ID" value="CAD9458330.1"/>
    <property type="molecule type" value="Transcribed_RNA"/>
</dbReference>
<protein>
    <submittedName>
        <fullName evidence="1">Uncharacterized protein</fullName>
    </submittedName>
</protein>
<reference evidence="1" key="1">
    <citation type="submission" date="2021-01" db="EMBL/GenBank/DDBJ databases">
        <authorList>
            <person name="Corre E."/>
            <person name="Pelletier E."/>
            <person name="Niang G."/>
            <person name="Scheremetjew M."/>
            <person name="Finn R."/>
            <person name="Kale V."/>
            <person name="Holt S."/>
            <person name="Cochrane G."/>
            <person name="Meng A."/>
            <person name="Brown T."/>
            <person name="Cohen L."/>
        </authorList>
    </citation>
    <scope>NUCLEOTIDE SEQUENCE</scope>
    <source>
        <strain evidence="1">CCMP1381</strain>
    </source>
</reference>
<proteinExistence type="predicted"/>
<organism evidence="1">
    <name type="scientific">Octactis speculum</name>
    <dbReference type="NCBI Taxonomy" id="3111310"/>
    <lineage>
        <taxon>Eukaryota</taxon>
        <taxon>Sar</taxon>
        <taxon>Stramenopiles</taxon>
        <taxon>Ochrophyta</taxon>
        <taxon>Dictyochophyceae</taxon>
        <taxon>Dictyochales</taxon>
        <taxon>Dictyochaceae</taxon>
        <taxon>Octactis</taxon>
    </lineage>
</organism>
<sequence length="115" mass="12293">MEAYVYENRVALADYLTNDKKEDGGGGGCRRLLAEIDLQIVFAGIRRGAKPGSVEHDALDALDWSEAQRVVEVSSGGGGSCSAVHRLSGVGHFLVIQEPELVAKEVLRLLTLPSS</sequence>
<accession>A0A6U3WJJ7</accession>